<proteinExistence type="predicted"/>
<feature type="signal peptide" evidence="1">
    <location>
        <begin position="1"/>
        <end position="30"/>
    </location>
</feature>
<sequence>MFRPPALPSRLYLPFLLLLLLFAHFGGGLSRRWLDDSFINRTFKPRRYRLTLSIRNYNVTDARFFRLIGVDNTADFYAAPGDTFTNTYTVNRKGAWVLFVEFPGNRYAKSRRKMISRDSYPQWMMEVYLFPPDNVGFSEWYKIRRPKKRKRTRRKPKTT</sequence>
<keyword evidence="1" id="KW-0732">Signal</keyword>
<evidence type="ECO:0000313" key="3">
    <source>
        <dbReference type="WBParaSite" id="Gr19_v10_g17468.t1"/>
    </source>
</evidence>
<dbReference type="WBParaSite" id="Gr19_v10_g17468.t1">
    <property type="protein sequence ID" value="Gr19_v10_g17468.t1"/>
    <property type="gene ID" value="Gr19_v10_g17468"/>
</dbReference>
<feature type="chain" id="PRO_5038023756" evidence="1">
    <location>
        <begin position="31"/>
        <end position="159"/>
    </location>
</feature>
<evidence type="ECO:0000256" key="1">
    <source>
        <dbReference type="SAM" id="SignalP"/>
    </source>
</evidence>
<organism evidence="2 3">
    <name type="scientific">Globodera rostochiensis</name>
    <name type="common">Golden nematode worm</name>
    <name type="synonym">Heterodera rostochiensis</name>
    <dbReference type="NCBI Taxonomy" id="31243"/>
    <lineage>
        <taxon>Eukaryota</taxon>
        <taxon>Metazoa</taxon>
        <taxon>Ecdysozoa</taxon>
        <taxon>Nematoda</taxon>
        <taxon>Chromadorea</taxon>
        <taxon>Rhabditida</taxon>
        <taxon>Tylenchina</taxon>
        <taxon>Tylenchomorpha</taxon>
        <taxon>Tylenchoidea</taxon>
        <taxon>Heteroderidae</taxon>
        <taxon>Heteroderinae</taxon>
        <taxon>Globodera</taxon>
    </lineage>
</organism>
<protein>
    <submittedName>
        <fullName evidence="3">Uncharacterized protein</fullName>
    </submittedName>
</protein>
<keyword evidence="2" id="KW-1185">Reference proteome</keyword>
<name>A0A914HJI4_GLORO</name>
<dbReference type="Proteomes" id="UP000887572">
    <property type="component" value="Unplaced"/>
</dbReference>
<dbReference type="AlphaFoldDB" id="A0A914HJI4"/>
<accession>A0A914HJI4</accession>
<evidence type="ECO:0000313" key="2">
    <source>
        <dbReference type="Proteomes" id="UP000887572"/>
    </source>
</evidence>
<reference evidence="3" key="1">
    <citation type="submission" date="2022-11" db="UniProtKB">
        <authorList>
            <consortium name="WormBaseParasite"/>
        </authorList>
    </citation>
    <scope>IDENTIFICATION</scope>
</reference>